<dbReference type="Pfam" id="PF24016">
    <property type="entry name" value="DUF7330"/>
    <property type="match status" value="1"/>
</dbReference>
<keyword evidence="3" id="KW-1185">Reference proteome</keyword>
<proteinExistence type="predicted"/>
<sequence length="118" mass="12829">MPKPSVHPRMALEVISRGGNIVLFVPKSFSGVVQISTRKGSIELLPALASSMNVLKESEHEALIMVGDQHSVTDSDVNFCELTTRSGKIIVGISELDKIDAKIGFWKKLVSLFGGQTY</sequence>
<dbReference type="AlphaFoldDB" id="A0A9P7GAN3"/>
<name>A0A9P7GAN3_9AGAR</name>
<reference evidence="2" key="2">
    <citation type="submission" date="2021-10" db="EMBL/GenBank/DDBJ databases">
        <title>Phylogenomics reveals ancestral predisposition of the termite-cultivated fungus Termitomyces towards a domesticated lifestyle.</title>
        <authorList>
            <person name="Auxier B."/>
            <person name="Grum-Grzhimaylo A."/>
            <person name="Cardenas M.E."/>
            <person name="Lodge J.D."/>
            <person name="Laessoe T."/>
            <person name="Pedersen O."/>
            <person name="Smith M.E."/>
            <person name="Kuyper T.W."/>
            <person name="Franco-Molano E.A."/>
            <person name="Baroni T.J."/>
            <person name="Aanen D.K."/>
        </authorList>
    </citation>
    <scope>NUCLEOTIDE SEQUENCE</scope>
    <source>
        <strain evidence="2">AP01</strain>
        <tissue evidence="2">Mycelium</tissue>
    </source>
</reference>
<feature type="domain" description="DUF7330" evidence="1">
    <location>
        <begin position="7"/>
        <end position="91"/>
    </location>
</feature>
<protein>
    <recommendedName>
        <fullName evidence="1">DUF7330 domain-containing protein</fullName>
    </recommendedName>
</protein>
<organism evidence="2 3">
    <name type="scientific">Asterophora parasitica</name>
    <dbReference type="NCBI Taxonomy" id="117018"/>
    <lineage>
        <taxon>Eukaryota</taxon>
        <taxon>Fungi</taxon>
        <taxon>Dikarya</taxon>
        <taxon>Basidiomycota</taxon>
        <taxon>Agaricomycotina</taxon>
        <taxon>Agaricomycetes</taxon>
        <taxon>Agaricomycetidae</taxon>
        <taxon>Agaricales</taxon>
        <taxon>Tricholomatineae</taxon>
        <taxon>Lyophyllaceae</taxon>
        <taxon>Asterophora</taxon>
    </lineage>
</organism>
<evidence type="ECO:0000313" key="2">
    <source>
        <dbReference type="EMBL" id="KAG5643795.1"/>
    </source>
</evidence>
<dbReference type="OrthoDB" id="2593559at2759"/>
<dbReference type="InterPro" id="IPR055754">
    <property type="entry name" value="DUF7330"/>
</dbReference>
<gene>
    <name evidence="2" type="ORF">DXG03_009618</name>
</gene>
<evidence type="ECO:0000313" key="3">
    <source>
        <dbReference type="Proteomes" id="UP000775547"/>
    </source>
</evidence>
<dbReference type="EMBL" id="JABCKV010000095">
    <property type="protein sequence ID" value="KAG5643795.1"/>
    <property type="molecule type" value="Genomic_DNA"/>
</dbReference>
<reference evidence="2" key="1">
    <citation type="submission" date="2020-07" db="EMBL/GenBank/DDBJ databases">
        <authorList>
            <person name="Nieuwenhuis M."/>
            <person name="Van De Peppel L.J.J."/>
        </authorList>
    </citation>
    <scope>NUCLEOTIDE SEQUENCE</scope>
    <source>
        <strain evidence="2">AP01</strain>
        <tissue evidence="2">Mycelium</tissue>
    </source>
</reference>
<evidence type="ECO:0000259" key="1">
    <source>
        <dbReference type="Pfam" id="PF24016"/>
    </source>
</evidence>
<accession>A0A9P7GAN3</accession>
<comment type="caution">
    <text evidence="2">The sequence shown here is derived from an EMBL/GenBank/DDBJ whole genome shotgun (WGS) entry which is preliminary data.</text>
</comment>
<dbReference type="Proteomes" id="UP000775547">
    <property type="component" value="Unassembled WGS sequence"/>
</dbReference>